<dbReference type="InterPro" id="IPR052164">
    <property type="entry name" value="Anthracycline_SecMetBiosynth"/>
</dbReference>
<dbReference type="InterPro" id="IPR029068">
    <property type="entry name" value="Glyas_Bleomycin-R_OHBP_Dase"/>
</dbReference>
<evidence type="ECO:0000259" key="1">
    <source>
        <dbReference type="PROSITE" id="PS51819"/>
    </source>
</evidence>
<dbReference type="RefSeq" id="WP_380695544.1">
    <property type="nucleotide sequence ID" value="NZ_JBHRYR010000003.1"/>
</dbReference>
<dbReference type="InterPro" id="IPR037523">
    <property type="entry name" value="VOC_core"/>
</dbReference>
<keyword evidence="3" id="KW-1185">Reference proteome</keyword>
<organism evidence="2 3">
    <name type="scientific">Saccharospirillum mangrovi</name>
    <dbReference type="NCBI Taxonomy" id="2161747"/>
    <lineage>
        <taxon>Bacteria</taxon>
        <taxon>Pseudomonadati</taxon>
        <taxon>Pseudomonadota</taxon>
        <taxon>Gammaproteobacteria</taxon>
        <taxon>Oceanospirillales</taxon>
        <taxon>Saccharospirillaceae</taxon>
        <taxon>Saccharospirillum</taxon>
    </lineage>
</organism>
<evidence type="ECO:0000313" key="2">
    <source>
        <dbReference type="EMBL" id="MFC3852901.1"/>
    </source>
</evidence>
<comment type="caution">
    <text evidence="2">The sequence shown here is derived from an EMBL/GenBank/DDBJ whole genome shotgun (WGS) entry which is preliminary data.</text>
</comment>
<proteinExistence type="predicted"/>
<sequence length="119" mass="12911">MKETGKINYLEIPARDLAATKTFFTAAFGWSFVDYGPDYAAIENAGIDGGFFKSDQVVSTKSGSVLVVLFSAELEATVEKVKASGGQIVQDIFSFPGGRRFHFSDPSGNEYAVWAEPLE</sequence>
<dbReference type="PANTHER" id="PTHR33993">
    <property type="entry name" value="GLYOXALASE-RELATED"/>
    <property type="match status" value="1"/>
</dbReference>
<dbReference type="Pfam" id="PF00903">
    <property type="entry name" value="Glyoxalase"/>
    <property type="match status" value="1"/>
</dbReference>
<dbReference type="PANTHER" id="PTHR33993:SF1">
    <property type="entry name" value="GLYOXALASE FAMILY PROTEIN"/>
    <property type="match status" value="1"/>
</dbReference>
<dbReference type="CDD" id="cd07247">
    <property type="entry name" value="SgaA_N_like"/>
    <property type="match status" value="1"/>
</dbReference>
<dbReference type="Proteomes" id="UP001595617">
    <property type="component" value="Unassembled WGS sequence"/>
</dbReference>
<accession>A0ABV7ZZW1</accession>
<dbReference type="InterPro" id="IPR004360">
    <property type="entry name" value="Glyas_Fos-R_dOase_dom"/>
</dbReference>
<evidence type="ECO:0000313" key="3">
    <source>
        <dbReference type="Proteomes" id="UP001595617"/>
    </source>
</evidence>
<dbReference type="PROSITE" id="PS51819">
    <property type="entry name" value="VOC"/>
    <property type="match status" value="1"/>
</dbReference>
<feature type="domain" description="VOC" evidence="1">
    <location>
        <begin position="6"/>
        <end position="116"/>
    </location>
</feature>
<dbReference type="EMBL" id="JBHRYR010000003">
    <property type="protein sequence ID" value="MFC3852901.1"/>
    <property type="molecule type" value="Genomic_DNA"/>
</dbReference>
<dbReference type="SUPFAM" id="SSF54593">
    <property type="entry name" value="Glyoxalase/Bleomycin resistance protein/Dihydroxybiphenyl dioxygenase"/>
    <property type="match status" value="1"/>
</dbReference>
<dbReference type="Gene3D" id="3.10.180.10">
    <property type="entry name" value="2,3-Dihydroxybiphenyl 1,2-Dioxygenase, domain 1"/>
    <property type="match status" value="1"/>
</dbReference>
<reference evidence="3" key="1">
    <citation type="journal article" date="2019" name="Int. J. Syst. Evol. Microbiol.">
        <title>The Global Catalogue of Microorganisms (GCM) 10K type strain sequencing project: providing services to taxonomists for standard genome sequencing and annotation.</title>
        <authorList>
            <consortium name="The Broad Institute Genomics Platform"/>
            <consortium name="The Broad Institute Genome Sequencing Center for Infectious Disease"/>
            <person name="Wu L."/>
            <person name="Ma J."/>
        </authorList>
    </citation>
    <scope>NUCLEOTIDE SEQUENCE [LARGE SCALE GENOMIC DNA]</scope>
    <source>
        <strain evidence="3">IBRC 10765</strain>
    </source>
</reference>
<gene>
    <name evidence="2" type="ORF">ACFOOG_08665</name>
</gene>
<name>A0ABV7ZZW1_9GAMM</name>
<protein>
    <submittedName>
        <fullName evidence="2">VOC family protein</fullName>
    </submittedName>
</protein>